<feature type="region of interest" description="Disordered" evidence="1">
    <location>
        <begin position="76"/>
        <end position="104"/>
    </location>
</feature>
<dbReference type="Proteomes" id="UP000001058">
    <property type="component" value="Unassembled WGS sequence"/>
</dbReference>
<feature type="compositionally biased region" description="Gly residues" evidence="1">
    <location>
        <begin position="77"/>
        <end position="87"/>
    </location>
</feature>
<dbReference type="RefSeq" id="XP_002947779.1">
    <property type="nucleotide sequence ID" value="XM_002947733.1"/>
</dbReference>
<feature type="region of interest" description="Disordered" evidence="1">
    <location>
        <begin position="161"/>
        <end position="193"/>
    </location>
</feature>
<sequence>MVHRIIEIGRDPPLVNAEMCQDKIAMGLLIFWSGINYNVWCGLQHTNINKTIEQQRQLQQQVAKVQDGAMRINPSTGGFGATTGSAGGRSIPTPTTSPPPTAGSAPAGALLVKSVMKKSGFAPLRPQMAEQQKQQLLANQLEVLVSAAKAGAAAYRSLRRLGGTTTRGGAGQLDSMRREEDYGRYARDEKRRR</sequence>
<proteinExistence type="predicted"/>
<gene>
    <name evidence="2" type="ORF">VOLCADRAFT_103566</name>
</gene>
<feature type="compositionally biased region" description="Basic and acidic residues" evidence="1">
    <location>
        <begin position="175"/>
        <end position="193"/>
    </location>
</feature>
<evidence type="ECO:0000313" key="2">
    <source>
        <dbReference type="EMBL" id="EFJ51312.1"/>
    </source>
</evidence>
<dbReference type="InParanoid" id="D8TMU1"/>
<dbReference type="GeneID" id="9620540"/>
<reference evidence="2 3" key="1">
    <citation type="journal article" date="2010" name="Science">
        <title>Genomic analysis of organismal complexity in the multicellular green alga Volvox carteri.</title>
        <authorList>
            <person name="Prochnik S.E."/>
            <person name="Umen J."/>
            <person name="Nedelcu A.M."/>
            <person name="Hallmann A."/>
            <person name="Miller S.M."/>
            <person name="Nishii I."/>
            <person name="Ferris P."/>
            <person name="Kuo A."/>
            <person name="Mitros T."/>
            <person name="Fritz-Laylin L.K."/>
            <person name="Hellsten U."/>
            <person name="Chapman J."/>
            <person name="Simakov O."/>
            <person name="Rensing S.A."/>
            <person name="Terry A."/>
            <person name="Pangilinan J."/>
            <person name="Kapitonov V."/>
            <person name="Jurka J."/>
            <person name="Salamov A."/>
            <person name="Shapiro H."/>
            <person name="Schmutz J."/>
            <person name="Grimwood J."/>
            <person name="Lindquist E."/>
            <person name="Lucas S."/>
            <person name="Grigoriev I.V."/>
            <person name="Schmitt R."/>
            <person name="Kirk D."/>
            <person name="Rokhsar D.S."/>
        </authorList>
    </citation>
    <scope>NUCLEOTIDE SEQUENCE [LARGE SCALE GENOMIC DNA]</scope>
    <source>
        <strain evidence="3">f. Nagariensis / Eve</strain>
    </source>
</reference>
<dbReference type="KEGG" id="vcn:VOLCADRAFT_103566"/>
<dbReference type="AlphaFoldDB" id="D8TMU1"/>
<accession>D8TMU1</accession>
<dbReference type="EMBL" id="GL378328">
    <property type="protein sequence ID" value="EFJ51312.1"/>
    <property type="molecule type" value="Genomic_DNA"/>
</dbReference>
<evidence type="ECO:0000313" key="3">
    <source>
        <dbReference type="Proteomes" id="UP000001058"/>
    </source>
</evidence>
<keyword evidence="3" id="KW-1185">Reference proteome</keyword>
<protein>
    <submittedName>
        <fullName evidence="2">Uncharacterized protein</fullName>
    </submittedName>
</protein>
<organism evidence="3">
    <name type="scientific">Volvox carteri f. nagariensis</name>
    <dbReference type="NCBI Taxonomy" id="3068"/>
    <lineage>
        <taxon>Eukaryota</taxon>
        <taxon>Viridiplantae</taxon>
        <taxon>Chlorophyta</taxon>
        <taxon>core chlorophytes</taxon>
        <taxon>Chlorophyceae</taxon>
        <taxon>CS clade</taxon>
        <taxon>Chlamydomonadales</taxon>
        <taxon>Volvocaceae</taxon>
        <taxon>Volvox</taxon>
    </lineage>
</organism>
<evidence type="ECO:0000256" key="1">
    <source>
        <dbReference type="SAM" id="MobiDB-lite"/>
    </source>
</evidence>
<name>D8TMU1_VOLCA</name>